<feature type="compositionally biased region" description="Basic residues" evidence="1">
    <location>
        <begin position="69"/>
        <end position="85"/>
    </location>
</feature>
<dbReference type="Proteomes" id="UP000287033">
    <property type="component" value="Unassembled WGS sequence"/>
</dbReference>
<protein>
    <submittedName>
        <fullName evidence="2">Uncharacterized protein</fullName>
    </submittedName>
</protein>
<evidence type="ECO:0000256" key="1">
    <source>
        <dbReference type="SAM" id="MobiDB-lite"/>
    </source>
</evidence>
<dbReference type="AlphaFoldDB" id="A0A401TM77"/>
<feature type="compositionally biased region" description="Basic and acidic residues" evidence="1">
    <location>
        <begin position="10"/>
        <end position="19"/>
    </location>
</feature>
<proteinExistence type="predicted"/>
<name>A0A401TM77_CHIPU</name>
<evidence type="ECO:0000313" key="2">
    <source>
        <dbReference type="EMBL" id="GCC43781.1"/>
    </source>
</evidence>
<keyword evidence="3" id="KW-1185">Reference proteome</keyword>
<accession>A0A401TM77</accession>
<sequence length="149" mass="16314">MPAVKSRRKGGGDRDRESGEGWNIVAEGGPGPAVSQTGLQPRQGPAPSRSSHRMMRQADIYREAAPSHGLRRPQVRSRALTRKHNNPLPPAQPHTQTAGRLTDTVTIHSVSTGAGGISPEHQPSPPPHNNLPVTFRYYNREVQHLHILQ</sequence>
<comment type="caution">
    <text evidence="2">The sequence shown here is derived from an EMBL/GenBank/DDBJ whole genome shotgun (WGS) entry which is preliminary data.</text>
</comment>
<gene>
    <name evidence="2" type="ORF">chiPu_0027845</name>
</gene>
<feature type="region of interest" description="Disordered" evidence="1">
    <location>
        <begin position="1"/>
        <end position="99"/>
    </location>
</feature>
<reference evidence="2 3" key="1">
    <citation type="journal article" date="2018" name="Nat. Ecol. Evol.">
        <title>Shark genomes provide insights into elasmobranch evolution and the origin of vertebrates.</title>
        <authorList>
            <person name="Hara Y"/>
            <person name="Yamaguchi K"/>
            <person name="Onimaru K"/>
            <person name="Kadota M"/>
            <person name="Koyanagi M"/>
            <person name="Keeley SD"/>
            <person name="Tatsumi K"/>
            <person name="Tanaka K"/>
            <person name="Motone F"/>
            <person name="Kageyama Y"/>
            <person name="Nozu R"/>
            <person name="Adachi N"/>
            <person name="Nishimura O"/>
            <person name="Nakagawa R"/>
            <person name="Tanegashima C"/>
            <person name="Kiyatake I"/>
            <person name="Matsumoto R"/>
            <person name="Murakumo K"/>
            <person name="Nishida K"/>
            <person name="Terakita A"/>
            <person name="Kuratani S"/>
            <person name="Sato K"/>
            <person name="Hyodo S Kuraku.S."/>
        </authorList>
    </citation>
    <scope>NUCLEOTIDE SEQUENCE [LARGE SCALE GENOMIC DNA]</scope>
</reference>
<organism evidence="2 3">
    <name type="scientific">Chiloscyllium punctatum</name>
    <name type="common">Brownbanded bambooshark</name>
    <name type="synonym">Hemiscyllium punctatum</name>
    <dbReference type="NCBI Taxonomy" id="137246"/>
    <lineage>
        <taxon>Eukaryota</taxon>
        <taxon>Metazoa</taxon>
        <taxon>Chordata</taxon>
        <taxon>Craniata</taxon>
        <taxon>Vertebrata</taxon>
        <taxon>Chondrichthyes</taxon>
        <taxon>Elasmobranchii</taxon>
        <taxon>Galeomorphii</taxon>
        <taxon>Galeoidea</taxon>
        <taxon>Orectolobiformes</taxon>
        <taxon>Hemiscylliidae</taxon>
        <taxon>Chiloscyllium</taxon>
    </lineage>
</organism>
<dbReference type="EMBL" id="BEZZ01115613">
    <property type="protein sequence ID" value="GCC43781.1"/>
    <property type="molecule type" value="Genomic_DNA"/>
</dbReference>
<evidence type="ECO:0000313" key="3">
    <source>
        <dbReference type="Proteomes" id="UP000287033"/>
    </source>
</evidence>